<comment type="caution">
    <text evidence="1">The sequence shown here is derived from an EMBL/GenBank/DDBJ whole genome shotgun (WGS) entry which is preliminary data.</text>
</comment>
<dbReference type="InterPro" id="IPR052709">
    <property type="entry name" value="Transposase-MT_Hybrid"/>
</dbReference>
<dbReference type="PANTHER" id="PTHR46060">
    <property type="entry name" value="MARINER MOS1 TRANSPOSASE-LIKE PROTEIN"/>
    <property type="match status" value="1"/>
</dbReference>
<dbReference type="PANTHER" id="PTHR46060:SF1">
    <property type="entry name" value="MARINER MOS1 TRANSPOSASE-LIKE PROTEIN"/>
    <property type="match status" value="1"/>
</dbReference>
<dbReference type="Proteomes" id="UP000887159">
    <property type="component" value="Unassembled WGS sequence"/>
</dbReference>
<keyword evidence="2" id="KW-1185">Reference proteome</keyword>
<dbReference type="InterPro" id="IPR036397">
    <property type="entry name" value="RNaseH_sf"/>
</dbReference>
<dbReference type="InterPro" id="IPR001888">
    <property type="entry name" value="Transposase_1"/>
</dbReference>
<evidence type="ECO:0000313" key="1">
    <source>
        <dbReference type="EMBL" id="GFY27883.1"/>
    </source>
</evidence>
<protein>
    <submittedName>
        <fullName evidence="1">Histone-lysine N-methyltransferase SETMAR</fullName>
    </submittedName>
</protein>
<dbReference type="AlphaFoldDB" id="A0A8X6W472"/>
<accession>A0A8X6W472</accession>
<sequence>MPHTIENPADSEVRTVIRFLCAQGFKSVDIHHQISEVYGENIMSDGMGRKWLRVFKDGRTNIHDEERSGRPSVITDELIQKVDCKVKENRRFTISSLAEMFPAVSRSVLYEIVSERLNYRKLCSRWVPKMLTDEHKTKRLGSALSFLERCSNEGDDFLSHIVTGDETWVAYVTPESKQQSMEWRHSSSLRKVKFKQTISAQKIMCTVFWDRKGVLLVDFLTRGDTINAAA</sequence>
<dbReference type="Pfam" id="PF01359">
    <property type="entry name" value="Transposase_1"/>
    <property type="match status" value="1"/>
</dbReference>
<dbReference type="EMBL" id="BMAU01021381">
    <property type="protein sequence ID" value="GFY27883.1"/>
    <property type="molecule type" value="Genomic_DNA"/>
</dbReference>
<evidence type="ECO:0000313" key="2">
    <source>
        <dbReference type="Proteomes" id="UP000887159"/>
    </source>
</evidence>
<gene>
    <name evidence="1" type="primary">SETMAR</name>
    <name evidence="1" type="ORF">TNCV_243481</name>
</gene>
<reference evidence="1" key="1">
    <citation type="submission" date="2020-08" db="EMBL/GenBank/DDBJ databases">
        <title>Multicomponent nature underlies the extraordinary mechanical properties of spider dragline silk.</title>
        <authorList>
            <person name="Kono N."/>
            <person name="Nakamura H."/>
            <person name="Mori M."/>
            <person name="Yoshida Y."/>
            <person name="Ohtoshi R."/>
            <person name="Malay A.D."/>
            <person name="Moran D.A.P."/>
            <person name="Tomita M."/>
            <person name="Numata K."/>
            <person name="Arakawa K."/>
        </authorList>
    </citation>
    <scope>NUCLEOTIDE SEQUENCE</scope>
</reference>
<proteinExistence type="predicted"/>
<organism evidence="1 2">
    <name type="scientific">Trichonephila clavipes</name>
    <name type="common">Golden silk orbweaver</name>
    <name type="synonym">Nephila clavipes</name>
    <dbReference type="NCBI Taxonomy" id="2585209"/>
    <lineage>
        <taxon>Eukaryota</taxon>
        <taxon>Metazoa</taxon>
        <taxon>Ecdysozoa</taxon>
        <taxon>Arthropoda</taxon>
        <taxon>Chelicerata</taxon>
        <taxon>Arachnida</taxon>
        <taxon>Araneae</taxon>
        <taxon>Araneomorphae</taxon>
        <taxon>Entelegynae</taxon>
        <taxon>Araneoidea</taxon>
        <taxon>Nephilidae</taxon>
        <taxon>Trichonephila</taxon>
    </lineage>
</organism>
<dbReference type="GO" id="GO:0003676">
    <property type="term" value="F:nucleic acid binding"/>
    <property type="evidence" value="ECO:0007669"/>
    <property type="project" value="InterPro"/>
</dbReference>
<dbReference type="Gene3D" id="3.30.420.10">
    <property type="entry name" value="Ribonuclease H-like superfamily/Ribonuclease H"/>
    <property type="match status" value="1"/>
</dbReference>
<name>A0A8X6W472_TRICX</name>